<comment type="cofactor">
    <cofactor evidence="1 9">
        <name>heme</name>
        <dbReference type="ChEBI" id="CHEBI:30413"/>
    </cofactor>
</comment>
<evidence type="ECO:0000256" key="6">
    <source>
        <dbReference type="ARBA" id="ARBA00023002"/>
    </source>
</evidence>
<protein>
    <submittedName>
        <fullName evidence="10">Cytochrome P450</fullName>
    </submittedName>
</protein>
<dbReference type="GO" id="GO:0016705">
    <property type="term" value="F:oxidoreductase activity, acting on paired donors, with incorporation or reduction of molecular oxygen"/>
    <property type="evidence" value="ECO:0007669"/>
    <property type="project" value="InterPro"/>
</dbReference>
<comment type="caution">
    <text evidence="10">The sequence shown here is derived from an EMBL/GenBank/DDBJ whole genome shotgun (WGS) entry which is preliminary data.</text>
</comment>
<dbReference type="AlphaFoldDB" id="A0A9P5X0K4"/>
<dbReference type="InterPro" id="IPR050364">
    <property type="entry name" value="Cytochrome_P450_fung"/>
</dbReference>
<sequence length="343" mass="38192">MALLRFGTSVVVRIAFGHDMDSENDPNYDDLVRGNGDALTTCGPPGGTLVDLFPVLQHFPSWFPGTFFANHARKSYSIIRRLHDYPLAQVQRQMLEGSAKPSFLSYHLERLQQEHGDGFRPDDDDVKGAASSIFAAGSDTLWSTLSVFMLAMVLYPEAQEKARKELDALLLGSRLPELGDRKALPYIECVVQETYRWLTVVPLGLPHCTLHDDIYKGMFIPKGTTMFANVWGISQDEAVYQDAGSFNPSRYRPRTEGGNEEPFPTFHFGFGRVCPGRYLADGNFWIAVATVLSLFNIEKAKDVNGEYIIPSVGMITGLTGFVVKSLHGTDLHLTSFMQPSQMI</sequence>
<comment type="similarity">
    <text evidence="3">Belongs to the cytochrome P450 family.</text>
</comment>
<dbReference type="PANTHER" id="PTHR46300">
    <property type="entry name" value="P450, PUTATIVE (EUROFUNG)-RELATED-RELATED"/>
    <property type="match status" value="1"/>
</dbReference>
<evidence type="ECO:0000256" key="7">
    <source>
        <dbReference type="ARBA" id="ARBA00023004"/>
    </source>
</evidence>
<evidence type="ECO:0000256" key="9">
    <source>
        <dbReference type="PIRSR" id="PIRSR602401-1"/>
    </source>
</evidence>
<evidence type="ECO:0000256" key="5">
    <source>
        <dbReference type="ARBA" id="ARBA00022723"/>
    </source>
</evidence>
<proteinExistence type="inferred from homology"/>
<evidence type="ECO:0000256" key="2">
    <source>
        <dbReference type="ARBA" id="ARBA00005179"/>
    </source>
</evidence>
<dbReference type="Gene3D" id="1.10.630.10">
    <property type="entry name" value="Cytochrome P450"/>
    <property type="match status" value="1"/>
</dbReference>
<evidence type="ECO:0000256" key="1">
    <source>
        <dbReference type="ARBA" id="ARBA00001971"/>
    </source>
</evidence>
<dbReference type="Pfam" id="PF00067">
    <property type="entry name" value="p450"/>
    <property type="match status" value="1"/>
</dbReference>
<organism evidence="10 11">
    <name type="scientific">Macrolepiota fuliginosa MF-IS2</name>
    <dbReference type="NCBI Taxonomy" id="1400762"/>
    <lineage>
        <taxon>Eukaryota</taxon>
        <taxon>Fungi</taxon>
        <taxon>Dikarya</taxon>
        <taxon>Basidiomycota</taxon>
        <taxon>Agaricomycotina</taxon>
        <taxon>Agaricomycetes</taxon>
        <taxon>Agaricomycetidae</taxon>
        <taxon>Agaricales</taxon>
        <taxon>Agaricineae</taxon>
        <taxon>Agaricaceae</taxon>
        <taxon>Macrolepiota</taxon>
    </lineage>
</organism>
<dbReference type="EMBL" id="MU151663">
    <property type="protein sequence ID" value="KAF9442288.1"/>
    <property type="molecule type" value="Genomic_DNA"/>
</dbReference>
<dbReference type="GO" id="GO:0004497">
    <property type="term" value="F:monooxygenase activity"/>
    <property type="evidence" value="ECO:0007669"/>
    <property type="project" value="UniProtKB-KW"/>
</dbReference>
<evidence type="ECO:0000313" key="10">
    <source>
        <dbReference type="EMBL" id="KAF9442288.1"/>
    </source>
</evidence>
<dbReference type="PANTHER" id="PTHR46300:SF5">
    <property type="entry name" value="CYTOCHROME P450"/>
    <property type="match status" value="1"/>
</dbReference>
<gene>
    <name evidence="10" type="ORF">P691DRAFT_765370</name>
</gene>
<evidence type="ECO:0000256" key="3">
    <source>
        <dbReference type="ARBA" id="ARBA00010617"/>
    </source>
</evidence>
<keyword evidence="5 9" id="KW-0479">Metal-binding</keyword>
<dbReference type="GO" id="GO:0020037">
    <property type="term" value="F:heme binding"/>
    <property type="evidence" value="ECO:0007669"/>
    <property type="project" value="InterPro"/>
</dbReference>
<dbReference type="OrthoDB" id="2789670at2759"/>
<dbReference type="GO" id="GO:0005506">
    <property type="term" value="F:iron ion binding"/>
    <property type="evidence" value="ECO:0007669"/>
    <property type="project" value="InterPro"/>
</dbReference>
<keyword evidence="8" id="KW-0503">Monooxygenase</keyword>
<comment type="pathway">
    <text evidence="2">Secondary metabolite biosynthesis.</text>
</comment>
<feature type="binding site" description="axial binding residue" evidence="9">
    <location>
        <position position="274"/>
    </location>
    <ligand>
        <name>heme</name>
        <dbReference type="ChEBI" id="CHEBI:30413"/>
    </ligand>
    <ligandPart>
        <name>Fe</name>
        <dbReference type="ChEBI" id="CHEBI:18248"/>
    </ligandPart>
</feature>
<evidence type="ECO:0000256" key="4">
    <source>
        <dbReference type="ARBA" id="ARBA00022617"/>
    </source>
</evidence>
<accession>A0A9P5X0K4</accession>
<dbReference type="InterPro" id="IPR002401">
    <property type="entry name" value="Cyt_P450_E_grp-I"/>
</dbReference>
<dbReference type="InterPro" id="IPR036396">
    <property type="entry name" value="Cyt_P450_sf"/>
</dbReference>
<keyword evidence="6" id="KW-0560">Oxidoreductase</keyword>
<evidence type="ECO:0000256" key="8">
    <source>
        <dbReference type="ARBA" id="ARBA00023033"/>
    </source>
</evidence>
<keyword evidence="4 9" id="KW-0349">Heme</keyword>
<dbReference type="InterPro" id="IPR001128">
    <property type="entry name" value="Cyt_P450"/>
</dbReference>
<keyword evidence="11" id="KW-1185">Reference proteome</keyword>
<dbReference type="SUPFAM" id="SSF48264">
    <property type="entry name" value="Cytochrome P450"/>
    <property type="match status" value="1"/>
</dbReference>
<dbReference type="PRINTS" id="PR00463">
    <property type="entry name" value="EP450I"/>
</dbReference>
<reference evidence="10" key="1">
    <citation type="submission" date="2020-11" db="EMBL/GenBank/DDBJ databases">
        <authorList>
            <consortium name="DOE Joint Genome Institute"/>
            <person name="Ahrendt S."/>
            <person name="Riley R."/>
            <person name="Andreopoulos W."/>
            <person name="Labutti K."/>
            <person name="Pangilinan J."/>
            <person name="Ruiz-Duenas F.J."/>
            <person name="Barrasa J.M."/>
            <person name="Sanchez-Garcia M."/>
            <person name="Camarero S."/>
            <person name="Miyauchi S."/>
            <person name="Serrano A."/>
            <person name="Linde D."/>
            <person name="Babiker R."/>
            <person name="Drula E."/>
            <person name="Ayuso-Fernandez I."/>
            <person name="Pacheco R."/>
            <person name="Padilla G."/>
            <person name="Ferreira P."/>
            <person name="Barriuso J."/>
            <person name="Kellner H."/>
            <person name="Castanera R."/>
            <person name="Alfaro M."/>
            <person name="Ramirez L."/>
            <person name="Pisabarro A.G."/>
            <person name="Kuo A."/>
            <person name="Tritt A."/>
            <person name="Lipzen A."/>
            <person name="He G."/>
            <person name="Yan M."/>
            <person name="Ng V."/>
            <person name="Cullen D."/>
            <person name="Martin F."/>
            <person name="Rosso M.-N."/>
            <person name="Henrissat B."/>
            <person name="Hibbett D."/>
            <person name="Martinez A.T."/>
            <person name="Grigoriev I.V."/>
        </authorList>
    </citation>
    <scope>NUCLEOTIDE SEQUENCE</scope>
    <source>
        <strain evidence="10">MF-IS2</strain>
    </source>
</reference>
<keyword evidence="7 9" id="KW-0408">Iron</keyword>
<evidence type="ECO:0000313" key="11">
    <source>
        <dbReference type="Proteomes" id="UP000807342"/>
    </source>
</evidence>
<dbReference type="Proteomes" id="UP000807342">
    <property type="component" value="Unassembled WGS sequence"/>
</dbReference>
<name>A0A9P5X0K4_9AGAR</name>